<gene>
    <name evidence="2" type="ORF">g.9301</name>
</gene>
<name>A0A1E1W8T7_PECGO</name>
<feature type="region of interest" description="Disordered" evidence="1">
    <location>
        <begin position="50"/>
        <end position="75"/>
    </location>
</feature>
<dbReference type="PANTHER" id="PTHR47331">
    <property type="entry name" value="PHD-TYPE DOMAIN-CONTAINING PROTEIN"/>
    <property type="match status" value="1"/>
</dbReference>
<sequence>LATTKLDSVTSVKWEEYRNGLTSEIPTLKDFKEFLKSLADVLETLYRSKRDKQARTPSSSHFKQNNHHSHHKQDFQTKSFVISANNGRQLRPCVICQGKHRIFDCNAFKALTTEEKWAQVHKLKLCHNCLRPDHDAAHCRLGGCRACKGRHNTVLHKHDTTSNTYTSSPSTSQGENNGGEGQPPFIVMS</sequence>
<evidence type="ECO:0008006" key="3">
    <source>
        <dbReference type="Google" id="ProtNLM"/>
    </source>
</evidence>
<feature type="non-terminal residue" evidence="2">
    <location>
        <position position="189"/>
    </location>
</feature>
<evidence type="ECO:0000256" key="1">
    <source>
        <dbReference type="SAM" id="MobiDB-lite"/>
    </source>
</evidence>
<dbReference type="AlphaFoldDB" id="A0A1E1W8T7"/>
<dbReference type="PANTHER" id="PTHR47331:SF5">
    <property type="entry name" value="RIBONUCLEASE H"/>
    <property type="match status" value="1"/>
</dbReference>
<proteinExistence type="predicted"/>
<feature type="region of interest" description="Disordered" evidence="1">
    <location>
        <begin position="158"/>
        <end position="189"/>
    </location>
</feature>
<protein>
    <recommendedName>
        <fullName evidence="3">Peptidase aspartic putative domain-containing protein</fullName>
    </recommendedName>
</protein>
<feature type="non-terminal residue" evidence="2">
    <location>
        <position position="1"/>
    </location>
</feature>
<accession>A0A1E1W8T7</accession>
<evidence type="ECO:0000313" key="2">
    <source>
        <dbReference type="EMBL" id="JAT83410.1"/>
    </source>
</evidence>
<organism evidence="2">
    <name type="scientific">Pectinophora gossypiella</name>
    <name type="common">Cotton pink bollworm</name>
    <name type="synonym">Depressaria gossypiella</name>
    <dbReference type="NCBI Taxonomy" id="13191"/>
    <lineage>
        <taxon>Eukaryota</taxon>
        <taxon>Metazoa</taxon>
        <taxon>Ecdysozoa</taxon>
        <taxon>Arthropoda</taxon>
        <taxon>Hexapoda</taxon>
        <taxon>Insecta</taxon>
        <taxon>Pterygota</taxon>
        <taxon>Neoptera</taxon>
        <taxon>Endopterygota</taxon>
        <taxon>Lepidoptera</taxon>
        <taxon>Glossata</taxon>
        <taxon>Ditrysia</taxon>
        <taxon>Gelechioidea</taxon>
        <taxon>Gelechiidae</taxon>
        <taxon>Apatetrinae</taxon>
        <taxon>Pectinophora</taxon>
    </lineage>
</organism>
<feature type="compositionally biased region" description="Low complexity" evidence="1">
    <location>
        <begin position="161"/>
        <end position="172"/>
    </location>
</feature>
<reference evidence="2" key="1">
    <citation type="submission" date="2015-09" db="EMBL/GenBank/DDBJ databases">
        <title>De novo assembly of Pectinophora gossypiella (Pink Bollworm) gut transcriptome.</title>
        <authorList>
            <person name="Tassone E.E."/>
        </authorList>
    </citation>
    <scope>NUCLEOTIDE SEQUENCE</scope>
</reference>
<dbReference type="OrthoDB" id="5920040at2759"/>
<dbReference type="EMBL" id="GDQN01007644">
    <property type="protein sequence ID" value="JAT83410.1"/>
    <property type="molecule type" value="Transcribed_RNA"/>
</dbReference>